<evidence type="ECO:0000313" key="3">
    <source>
        <dbReference type="EMBL" id="KAF5330542.1"/>
    </source>
</evidence>
<gene>
    <name evidence="3" type="ORF">D9619_005230</name>
</gene>
<feature type="region of interest" description="Disordered" evidence="1">
    <location>
        <begin position="185"/>
        <end position="257"/>
    </location>
</feature>
<feature type="compositionally biased region" description="Pro residues" evidence="1">
    <location>
        <begin position="190"/>
        <end position="208"/>
    </location>
</feature>
<dbReference type="Proteomes" id="UP000567179">
    <property type="component" value="Unassembled WGS sequence"/>
</dbReference>
<accession>A0A8H5BVW5</accession>
<evidence type="ECO:0000256" key="1">
    <source>
        <dbReference type="SAM" id="MobiDB-lite"/>
    </source>
</evidence>
<evidence type="ECO:0000256" key="2">
    <source>
        <dbReference type="SAM" id="Phobius"/>
    </source>
</evidence>
<dbReference type="AlphaFoldDB" id="A0A8H5BVW5"/>
<keyword evidence="2" id="KW-0812">Transmembrane</keyword>
<reference evidence="3 4" key="1">
    <citation type="journal article" date="2020" name="ISME J.">
        <title>Uncovering the hidden diversity of litter-decomposition mechanisms in mushroom-forming fungi.</title>
        <authorList>
            <person name="Floudas D."/>
            <person name="Bentzer J."/>
            <person name="Ahren D."/>
            <person name="Johansson T."/>
            <person name="Persson P."/>
            <person name="Tunlid A."/>
        </authorList>
    </citation>
    <scope>NUCLEOTIDE SEQUENCE [LARGE SCALE GENOMIC DNA]</scope>
    <source>
        <strain evidence="3 4">CBS 101986</strain>
    </source>
</reference>
<feature type="compositionally biased region" description="Polar residues" evidence="1">
    <location>
        <begin position="246"/>
        <end position="257"/>
    </location>
</feature>
<feature type="transmembrane region" description="Helical" evidence="2">
    <location>
        <begin position="259"/>
        <end position="281"/>
    </location>
</feature>
<dbReference type="EMBL" id="JAACJJ010000001">
    <property type="protein sequence ID" value="KAF5330542.1"/>
    <property type="molecule type" value="Genomic_DNA"/>
</dbReference>
<feature type="compositionally biased region" description="Pro residues" evidence="1">
    <location>
        <begin position="329"/>
        <end position="339"/>
    </location>
</feature>
<protein>
    <submittedName>
        <fullName evidence="3">Uncharacterized protein</fullName>
    </submittedName>
</protein>
<feature type="compositionally biased region" description="Low complexity" evidence="1">
    <location>
        <begin position="209"/>
        <end position="236"/>
    </location>
</feature>
<proteinExistence type="predicted"/>
<feature type="region of interest" description="Disordered" evidence="1">
    <location>
        <begin position="600"/>
        <end position="642"/>
    </location>
</feature>
<dbReference type="OrthoDB" id="3263215at2759"/>
<feature type="compositionally biased region" description="Polar residues" evidence="1">
    <location>
        <begin position="424"/>
        <end position="433"/>
    </location>
</feature>
<comment type="caution">
    <text evidence="3">The sequence shown here is derived from an EMBL/GenBank/DDBJ whole genome shotgun (WGS) entry which is preliminary data.</text>
</comment>
<evidence type="ECO:0000313" key="4">
    <source>
        <dbReference type="Proteomes" id="UP000567179"/>
    </source>
</evidence>
<name>A0A8H5BVW5_9AGAR</name>
<keyword evidence="2" id="KW-1133">Transmembrane helix</keyword>
<keyword evidence="4" id="KW-1185">Reference proteome</keyword>
<feature type="compositionally biased region" description="Polar residues" evidence="1">
    <location>
        <begin position="406"/>
        <end position="415"/>
    </location>
</feature>
<feature type="region of interest" description="Disordered" evidence="1">
    <location>
        <begin position="293"/>
        <end position="355"/>
    </location>
</feature>
<organism evidence="3 4">
    <name type="scientific">Psilocybe cf. subviscida</name>
    <dbReference type="NCBI Taxonomy" id="2480587"/>
    <lineage>
        <taxon>Eukaryota</taxon>
        <taxon>Fungi</taxon>
        <taxon>Dikarya</taxon>
        <taxon>Basidiomycota</taxon>
        <taxon>Agaricomycotina</taxon>
        <taxon>Agaricomycetes</taxon>
        <taxon>Agaricomycetidae</taxon>
        <taxon>Agaricales</taxon>
        <taxon>Agaricineae</taxon>
        <taxon>Strophariaceae</taxon>
        <taxon>Psilocybe</taxon>
    </lineage>
</organism>
<feature type="region of interest" description="Disordered" evidence="1">
    <location>
        <begin position="406"/>
        <end position="453"/>
    </location>
</feature>
<keyword evidence="2" id="KW-0472">Membrane</keyword>
<sequence>MRLDASDEQPPTTHCPFLLSAATVRPPLLSTSFTSFLPPPLLLPSPPPDLTQGRLQVIHCGRQIGLSFGSESRSSVEEINRLLKVEKMTTVCTPTPTLTRTVTQTTTSLSTTSTTSLTTLPDSVSVTTIPCPPQPTGSVVSVSVCVPTVSTITIPGNTSVITIPVTVPVDVFVTDTTTLFGTACSTSIPPSVPPTVPPTTAPPPPLTSPPVNNNSSSSSIPPSSTPSLTYSSTPSSSQPPAPTNTLQDPPSTNQKSNSIGPIVGGVVGGLAVLILLGFFTLRFIKKQHRFDSLFNDKDDDKSSTTPFRKNPLESDFNYNPIGQQKPPSGITPPSSPPPSGQGTFNNAAHGRRPSITPLLGGLGGAAGLGVAANGVGSASSSYNNIGGASGPSTVSSQQRLVGQMPMSTGNVQSQGYYPPLPQQGIASSSTAQPMSYPPKPQQPDTWNPSTLYGPSTSNAVGYAGGLSSNPSVGSSLQPSSSSGLGYTTSVGSVATGVSSWGATSVTTSSARRNSTQPGFAALGQQLQQPQPRQSPMLYTQYEDPFARSGSPVSIQEQRILQVVNAEPSSPSASSNAVQAQSSSQAYHVANLSATEQEVVGAGAGAAAQRDGNGGPMRDEKSPAVHLNGALYQEPPAPPAYQL</sequence>
<feature type="compositionally biased region" description="Basic and acidic residues" evidence="1">
    <location>
        <begin position="293"/>
        <end position="302"/>
    </location>
</feature>
<feature type="compositionally biased region" description="Polar residues" evidence="1">
    <location>
        <begin position="442"/>
        <end position="453"/>
    </location>
</feature>